<keyword evidence="4 5" id="KW-0408">Iron</keyword>
<dbReference type="InterPro" id="IPR027443">
    <property type="entry name" value="IPNS-like_sf"/>
</dbReference>
<keyword evidence="3 5" id="KW-0560">Oxidoreductase</keyword>
<evidence type="ECO:0000256" key="1">
    <source>
        <dbReference type="ARBA" id="ARBA00008056"/>
    </source>
</evidence>
<dbReference type="PANTHER" id="PTHR47991">
    <property type="entry name" value="OXOGLUTARATE/IRON-DEPENDENT DIOXYGENASE"/>
    <property type="match status" value="1"/>
</dbReference>
<dbReference type="FunFam" id="2.60.120.330:FF:000079">
    <property type="entry name" value="Protein SRG1"/>
    <property type="match status" value="1"/>
</dbReference>
<proteinExistence type="inferred from homology"/>
<dbReference type="InterPro" id="IPR026992">
    <property type="entry name" value="DIOX_N"/>
</dbReference>
<sequence length="358" mass="40111">MANGGVKALSESGAEPPLEFVLQEAVYPSGDASRRRPADIPIVDLLRLPHYDDETAKLRSAIATWGAFQAAGHGISFSLLEDVRSVGRRFFELPPEEKLRCSSKSKGEGANLDWSDRILLKVYPEDQRSLELWPRNPTSFSQTLHEYVAKVNTVAQLIIEAMARSIGLDETHFIAQLGEEREIYCRFSYYPPCQRPDLVLGLKPHSDNSAITMILQDGDVEGLELLSEDGGWVSVPSNPDVLLVVVGDLMEIMSNGSFKSPVHRVVINSNKDRISASLFFAMKPEKLIGPAEGLLKEEGKQRLYRDLIVKDYLDAHLNAFEEGKRQSTGPEFDSSYHHSSFYFFLHLAPFFCVLFYAL</sequence>
<dbReference type="Proteomes" id="UP001189122">
    <property type="component" value="Unassembled WGS sequence"/>
</dbReference>
<evidence type="ECO:0000313" key="7">
    <source>
        <dbReference type="EMBL" id="CAA2621593.1"/>
    </source>
</evidence>
<feature type="domain" description="Fe2OG dioxygenase" evidence="6">
    <location>
        <begin position="181"/>
        <end position="283"/>
    </location>
</feature>
<organism evidence="7">
    <name type="scientific">Spirodela intermedia</name>
    <name type="common">Intermediate duckweed</name>
    <dbReference type="NCBI Taxonomy" id="51605"/>
    <lineage>
        <taxon>Eukaryota</taxon>
        <taxon>Viridiplantae</taxon>
        <taxon>Streptophyta</taxon>
        <taxon>Embryophyta</taxon>
        <taxon>Tracheophyta</taxon>
        <taxon>Spermatophyta</taxon>
        <taxon>Magnoliopsida</taxon>
        <taxon>Liliopsida</taxon>
        <taxon>Araceae</taxon>
        <taxon>Lemnoideae</taxon>
        <taxon>Spirodela</taxon>
    </lineage>
</organism>
<dbReference type="EMBL" id="CACRZD030000006">
    <property type="protein sequence ID" value="CAA6661284.1"/>
    <property type="molecule type" value="Genomic_DNA"/>
</dbReference>
<evidence type="ECO:0000256" key="4">
    <source>
        <dbReference type="ARBA" id="ARBA00023004"/>
    </source>
</evidence>
<dbReference type="GO" id="GO:0046872">
    <property type="term" value="F:metal ion binding"/>
    <property type="evidence" value="ECO:0007669"/>
    <property type="project" value="UniProtKB-KW"/>
</dbReference>
<reference evidence="7 8" key="1">
    <citation type="submission" date="2019-12" db="EMBL/GenBank/DDBJ databases">
        <authorList>
            <person name="Scholz U."/>
            <person name="Mascher M."/>
            <person name="Fiebig A."/>
        </authorList>
    </citation>
    <scope>NUCLEOTIDE SEQUENCE</scope>
</reference>
<dbReference type="Pfam" id="PF14226">
    <property type="entry name" value="DIOX_N"/>
    <property type="match status" value="1"/>
</dbReference>
<keyword evidence="8" id="KW-1185">Reference proteome</keyword>
<protein>
    <recommendedName>
        <fullName evidence="6">Fe2OG dioxygenase domain-containing protein</fullName>
    </recommendedName>
</protein>
<name>A0A7I8ITF3_SPIIN</name>
<comment type="similarity">
    <text evidence="1 5">Belongs to the iron/ascorbate-dependent oxidoreductase family.</text>
</comment>
<dbReference type="InterPro" id="IPR050295">
    <property type="entry name" value="Plant_2OG-oxidoreductases"/>
</dbReference>
<dbReference type="PROSITE" id="PS51471">
    <property type="entry name" value="FE2OG_OXY"/>
    <property type="match status" value="1"/>
</dbReference>
<evidence type="ECO:0000256" key="2">
    <source>
        <dbReference type="ARBA" id="ARBA00022723"/>
    </source>
</evidence>
<dbReference type="Gene3D" id="2.60.120.330">
    <property type="entry name" value="B-lactam Antibiotic, Isopenicillin N Synthase, Chain"/>
    <property type="match status" value="1"/>
</dbReference>
<dbReference type="AlphaFoldDB" id="A0A7I8ITF3"/>
<dbReference type="Pfam" id="PF03171">
    <property type="entry name" value="2OG-FeII_Oxy"/>
    <property type="match status" value="1"/>
</dbReference>
<dbReference type="InterPro" id="IPR005123">
    <property type="entry name" value="Oxoglu/Fe-dep_dioxygenase_dom"/>
</dbReference>
<accession>A0A7I8ITF3</accession>
<evidence type="ECO:0000259" key="6">
    <source>
        <dbReference type="PROSITE" id="PS51471"/>
    </source>
</evidence>
<evidence type="ECO:0000256" key="5">
    <source>
        <dbReference type="RuleBase" id="RU003682"/>
    </source>
</evidence>
<keyword evidence="2 5" id="KW-0479">Metal-binding</keyword>
<dbReference type="GO" id="GO:0016491">
    <property type="term" value="F:oxidoreductase activity"/>
    <property type="evidence" value="ECO:0007669"/>
    <property type="project" value="UniProtKB-KW"/>
</dbReference>
<evidence type="ECO:0000313" key="8">
    <source>
        <dbReference type="Proteomes" id="UP001189122"/>
    </source>
</evidence>
<dbReference type="SUPFAM" id="SSF51197">
    <property type="entry name" value="Clavaminate synthase-like"/>
    <property type="match status" value="1"/>
</dbReference>
<gene>
    <name evidence="7" type="ORF">SI7747_06007681</name>
</gene>
<dbReference type="EMBL" id="LR743593">
    <property type="protein sequence ID" value="CAA2621593.1"/>
    <property type="molecule type" value="Genomic_DNA"/>
</dbReference>
<evidence type="ECO:0000256" key="3">
    <source>
        <dbReference type="ARBA" id="ARBA00023002"/>
    </source>
</evidence>
<dbReference type="InterPro" id="IPR044861">
    <property type="entry name" value="IPNS-like_FE2OG_OXY"/>
</dbReference>